<reference evidence="1 2" key="1">
    <citation type="journal article" date="2022" name="DNA Res.">
        <title>Chromosomal-level genome assembly of the orchid tree Bauhinia variegata (Leguminosae; Cercidoideae) supports the allotetraploid origin hypothesis of Bauhinia.</title>
        <authorList>
            <person name="Zhong Y."/>
            <person name="Chen Y."/>
            <person name="Zheng D."/>
            <person name="Pang J."/>
            <person name="Liu Y."/>
            <person name="Luo S."/>
            <person name="Meng S."/>
            <person name="Qian L."/>
            <person name="Wei D."/>
            <person name="Dai S."/>
            <person name="Zhou R."/>
        </authorList>
    </citation>
    <scope>NUCLEOTIDE SEQUENCE [LARGE SCALE GENOMIC DNA]</scope>
    <source>
        <strain evidence="1">BV-YZ2020</strain>
    </source>
</reference>
<dbReference type="EMBL" id="CM039433">
    <property type="protein sequence ID" value="KAI4328934.1"/>
    <property type="molecule type" value="Genomic_DNA"/>
</dbReference>
<evidence type="ECO:0000313" key="2">
    <source>
        <dbReference type="Proteomes" id="UP000828941"/>
    </source>
</evidence>
<protein>
    <submittedName>
        <fullName evidence="1">Uncharacterized protein</fullName>
    </submittedName>
</protein>
<evidence type="ECO:0000313" key="1">
    <source>
        <dbReference type="EMBL" id="KAI4328934.1"/>
    </source>
</evidence>
<gene>
    <name evidence="1" type="ORF">L6164_021248</name>
</gene>
<name>A0ACB9MXY1_BAUVA</name>
<proteinExistence type="predicted"/>
<sequence>MENNCGFISCDKLDRVATWVGSNVASAFFASMERCSCINLSTTDNDEDEEAHDFPLILSRTTSHIGSQSEAENNDSGIWRLDMGVHAGIGLVPLEFSSLAQRKLQRRETTRGGITYLHVFSSISASICNAGLCTALHVSPSKLFPLKL</sequence>
<accession>A0ACB9MXY1</accession>
<organism evidence="1 2">
    <name type="scientific">Bauhinia variegata</name>
    <name type="common">Purple orchid tree</name>
    <name type="synonym">Phanera variegata</name>
    <dbReference type="NCBI Taxonomy" id="167791"/>
    <lineage>
        <taxon>Eukaryota</taxon>
        <taxon>Viridiplantae</taxon>
        <taxon>Streptophyta</taxon>
        <taxon>Embryophyta</taxon>
        <taxon>Tracheophyta</taxon>
        <taxon>Spermatophyta</taxon>
        <taxon>Magnoliopsida</taxon>
        <taxon>eudicotyledons</taxon>
        <taxon>Gunneridae</taxon>
        <taxon>Pentapetalae</taxon>
        <taxon>rosids</taxon>
        <taxon>fabids</taxon>
        <taxon>Fabales</taxon>
        <taxon>Fabaceae</taxon>
        <taxon>Cercidoideae</taxon>
        <taxon>Cercideae</taxon>
        <taxon>Bauhiniinae</taxon>
        <taxon>Bauhinia</taxon>
    </lineage>
</organism>
<dbReference type="Proteomes" id="UP000828941">
    <property type="component" value="Chromosome 8"/>
</dbReference>
<keyword evidence="2" id="KW-1185">Reference proteome</keyword>
<comment type="caution">
    <text evidence="1">The sequence shown here is derived from an EMBL/GenBank/DDBJ whole genome shotgun (WGS) entry which is preliminary data.</text>
</comment>